<name>A0A4Q0M3Q9_9HYPH</name>
<dbReference type="Proteomes" id="UP000289708">
    <property type="component" value="Unassembled WGS sequence"/>
</dbReference>
<comment type="caution">
    <text evidence="2">The sequence shown here is derived from an EMBL/GenBank/DDBJ whole genome shotgun (WGS) entry which is preliminary data.</text>
</comment>
<evidence type="ECO:0000256" key="1">
    <source>
        <dbReference type="SAM" id="MobiDB-lite"/>
    </source>
</evidence>
<keyword evidence="3" id="KW-1185">Reference proteome</keyword>
<dbReference type="AlphaFoldDB" id="A0A4Q0M3Q9"/>
<gene>
    <name evidence="2" type="ORF">EK403_21405</name>
</gene>
<evidence type="ECO:0000313" key="3">
    <source>
        <dbReference type="Proteomes" id="UP000289708"/>
    </source>
</evidence>
<sequence length="195" mass="20471">MQIPKGQTRDFQVGGAANFASQGGPDQGCKIPASARAVSISLSARSSNVGFLTAFAQGAPKPGTNSVSFGANQTETAGSIIALGPTGQISINVSQTATLYGDVTGYYSPEMMVWFNTRGEILRKTSPILAVRKATAVGTYYVDVDRYVGNCYAFSQGASFITSGTEIHDYDVGVVARSIYTNEPTDAVLTLKISC</sequence>
<accession>A0A4Q0M3Q9</accession>
<dbReference type="RefSeq" id="WP_128779489.1">
    <property type="nucleotide sequence ID" value="NZ_RYFI01000033.1"/>
</dbReference>
<reference evidence="2 3" key="1">
    <citation type="submission" date="2018-12" db="EMBL/GenBank/DDBJ databases">
        <title>bacterium Hansschlegelia zhihuaiae S113.</title>
        <authorList>
            <person name="He J."/>
        </authorList>
    </citation>
    <scope>NUCLEOTIDE SEQUENCE [LARGE SCALE GENOMIC DNA]</scope>
    <source>
        <strain evidence="2 3">S 113</strain>
    </source>
</reference>
<dbReference type="OrthoDB" id="6057456at2"/>
<evidence type="ECO:0000313" key="2">
    <source>
        <dbReference type="EMBL" id="RXF67433.1"/>
    </source>
</evidence>
<proteinExistence type="predicted"/>
<organism evidence="2 3">
    <name type="scientific">Hansschlegelia zhihuaiae</name>
    <dbReference type="NCBI Taxonomy" id="405005"/>
    <lineage>
        <taxon>Bacteria</taxon>
        <taxon>Pseudomonadati</taxon>
        <taxon>Pseudomonadota</taxon>
        <taxon>Alphaproteobacteria</taxon>
        <taxon>Hyphomicrobiales</taxon>
        <taxon>Methylopilaceae</taxon>
        <taxon>Hansschlegelia</taxon>
    </lineage>
</organism>
<dbReference type="EMBL" id="RYFI01000033">
    <property type="protein sequence ID" value="RXF67433.1"/>
    <property type="molecule type" value="Genomic_DNA"/>
</dbReference>
<feature type="region of interest" description="Disordered" evidence="1">
    <location>
        <begin position="1"/>
        <end position="25"/>
    </location>
</feature>
<protein>
    <submittedName>
        <fullName evidence="2">Uncharacterized protein</fullName>
    </submittedName>
</protein>